<dbReference type="Gene3D" id="1.25.40.10">
    <property type="entry name" value="Tetratricopeptide repeat domain"/>
    <property type="match status" value="1"/>
</dbReference>
<dbReference type="EMBL" id="JAIXMP010000005">
    <property type="protein sequence ID" value="KAI9272950.1"/>
    <property type="molecule type" value="Genomic_DNA"/>
</dbReference>
<dbReference type="InterPro" id="IPR036047">
    <property type="entry name" value="F-box-like_dom_sf"/>
</dbReference>
<dbReference type="InterPro" id="IPR011990">
    <property type="entry name" value="TPR-like_helical_dom_sf"/>
</dbReference>
<dbReference type="PANTHER" id="PTHR38926">
    <property type="entry name" value="F-BOX DOMAIN CONTAINING PROTEIN, EXPRESSED"/>
    <property type="match status" value="1"/>
</dbReference>
<dbReference type="SUPFAM" id="SSF52047">
    <property type="entry name" value="RNI-like"/>
    <property type="match status" value="1"/>
</dbReference>
<evidence type="ECO:0000313" key="2">
    <source>
        <dbReference type="EMBL" id="KAI9272950.1"/>
    </source>
</evidence>
<dbReference type="Gene3D" id="3.80.10.10">
    <property type="entry name" value="Ribonuclease Inhibitor"/>
    <property type="match status" value="1"/>
</dbReference>
<comment type="caution">
    <text evidence="2">The sequence shown here is derived from an EMBL/GenBank/DDBJ whole genome shotgun (WGS) entry which is preliminary data.</text>
</comment>
<feature type="domain" description="F-box" evidence="1">
    <location>
        <begin position="171"/>
        <end position="204"/>
    </location>
</feature>
<reference evidence="2" key="1">
    <citation type="journal article" date="2022" name="IScience">
        <title>Evolution of zygomycete secretomes and the origins of terrestrial fungal ecologies.</title>
        <authorList>
            <person name="Chang Y."/>
            <person name="Wang Y."/>
            <person name="Mondo S."/>
            <person name="Ahrendt S."/>
            <person name="Andreopoulos W."/>
            <person name="Barry K."/>
            <person name="Beard J."/>
            <person name="Benny G.L."/>
            <person name="Blankenship S."/>
            <person name="Bonito G."/>
            <person name="Cuomo C."/>
            <person name="Desiro A."/>
            <person name="Gervers K.A."/>
            <person name="Hundley H."/>
            <person name="Kuo A."/>
            <person name="LaButti K."/>
            <person name="Lang B.F."/>
            <person name="Lipzen A."/>
            <person name="O'Donnell K."/>
            <person name="Pangilinan J."/>
            <person name="Reynolds N."/>
            <person name="Sandor L."/>
            <person name="Smith M.E."/>
            <person name="Tsang A."/>
            <person name="Grigoriev I.V."/>
            <person name="Stajich J.E."/>
            <person name="Spatafora J.W."/>
        </authorList>
    </citation>
    <scope>NUCLEOTIDE SEQUENCE</scope>
    <source>
        <strain evidence="2">RSA 2281</strain>
    </source>
</reference>
<gene>
    <name evidence="2" type="ORF">BDA99DRAFT_499617</name>
</gene>
<dbReference type="AlphaFoldDB" id="A0AAD5K829"/>
<dbReference type="SUPFAM" id="SSF48452">
    <property type="entry name" value="TPR-like"/>
    <property type="match status" value="1"/>
</dbReference>
<protein>
    <recommendedName>
        <fullName evidence="1">F-box domain-containing protein</fullName>
    </recommendedName>
</protein>
<dbReference type="Proteomes" id="UP001209540">
    <property type="component" value="Unassembled WGS sequence"/>
</dbReference>
<sequence>MSKRRTGPFSDDQNNKRRATISNGVCNFESFCPPSRHSVYSTPLKECIHNVEQRAFQTAIDSSTQIINHLFDDMLTALDTRAAAYGMNMQIDLGLRDAHRIMSCAPMVATGYLRAGQLYSLSSHYKKAILVYEQGIDTVSYDDSPLWTILLERYNEAKEKMNQRIDFFKTLPYDVMCLVIDWLPFDTIMEMLFVSRIWRDRIATCAKAWSNMQVSSASYHQLENAMMTLSHINQHIQKLELRQLLADQSDKLFVKMESGAYGALRSLKFFHCQMFDYRYCMNVLQKLHITLEELFFDTNDTEDMVIPLDTLLTTCTHLKRLHCQQANIILTADMFDNFPTTRVLIHSLIDMTLHFRTIDTSLLEQILYVCPKLLRLEVSHCDTTAVEIIRKTCQNLYSLGINTYADNLDKEESNTLLSPPPSSTAEPSAIGIRRLYMSLNREGIEPMLLLADHAHTIEKLRLRYRDLGDQESLRLGARPLNTFVYTRLTSLSLVYNSYRVNRVAACVLSRCPLLESLHLGFQEQMDGKLFQSIGRLENLKELSIRCAAFQMTCCDELGAMMRTFATRAKIGKTSLEKLILNECYGQFNEVFLEPLADIPTLRMVHFEDLDIDKTNFEKFTKALSSSTAASGSSSTSSQHRPSMLHSIVLSDLDCVSDESLRHISYIHSLRYLKLYRVVNITPVGIRYLKTNQNITFSIHPEF</sequence>
<accession>A0AAD5K829</accession>
<evidence type="ECO:0000259" key="1">
    <source>
        <dbReference type="Pfam" id="PF00646"/>
    </source>
</evidence>
<reference evidence="2" key="2">
    <citation type="submission" date="2023-02" db="EMBL/GenBank/DDBJ databases">
        <authorList>
            <consortium name="DOE Joint Genome Institute"/>
            <person name="Mondo S.J."/>
            <person name="Chang Y."/>
            <person name="Wang Y."/>
            <person name="Ahrendt S."/>
            <person name="Andreopoulos W."/>
            <person name="Barry K."/>
            <person name="Beard J."/>
            <person name="Benny G.L."/>
            <person name="Blankenship S."/>
            <person name="Bonito G."/>
            <person name="Cuomo C."/>
            <person name="Desiro A."/>
            <person name="Gervers K.A."/>
            <person name="Hundley H."/>
            <person name="Kuo A."/>
            <person name="LaButti K."/>
            <person name="Lang B.F."/>
            <person name="Lipzen A."/>
            <person name="O'Donnell K."/>
            <person name="Pangilinan J."/>
            <person name="Reynolds N."/>
            <person name="Sandor L."/>
            <person name="Smith M.W."/>
            <person name="Tsang A."/>
            <person name="Grigoriev I.V."/>
            <person name="Stajich J.E."/>
            <person name="Spatafora J.W."/>
        </authorList>
    </citation>
    <scope>NUCLEOTIDE SEQUENCE</scope>
    <source>
        <strain evidence="2">RSA 2281</strain>
    </source>
</reference>
<dbReference type="InterPro" id="IPR001810">
    <property type="entry name" value="F-box_dom"/>
</dbReference>
<dbReference type="PANTHER" id="PTHR38926:SF72">
    <property type="entry name" value="IM:7136021-RELATED"/>
    <property type="match status" value="1"/>
</dbReference>
<dbReference type="InterPro" id="IPR032675">
    <property type="entry name" value="LRR_dom_sf"/>
</dbReference>
<proteinExistence type="predicted"/>
<organism evidence="2 3">
    <name type="scientific">Phascolomyces articulosus</name>
    <dbReference type="NCBI Taxonomy" id="60185"/>
    <lineage>
        <taxon>Eukaryota</taxon>
        <taxon>Fungi</taxon>
        <taxon>Fungi incertae sedis</taxon>
        <taxon>Mucoromycota</taxon>
        <taxon>Mucoromycotina</taxon>
        <taxon>Mucoromycetes</taxon>
        <taxon>Mucorales</taxon>
        <taxon>Lichtheimiaceae</taxon>
        <taxon>Phascolomyces</taxon>
    </lineage>
</organism>
<dbReference type="SUPFAM" id="SSF81383">
    <property type="entry name" value="F-box domain"/>
    <property type="match status" value="1"/>
</dbReference>
<dbReference type="Pfam" id="PF00646">
    <property type="entry name" value="F-box"/>
    <property type="match status" value="1"/>
</dbReference>
<keyword evidence="3" id="KW-1185">Reference proteome</keyword>
<evidence type="ECO:0000313" key="3">
    <source>
        <dbReference type="Proteomes" id="UP001209540"/>
    </source>
</evidence>
<name>A0AAD5K829_9FUNG</name>